<protein>
    <recommendedName>
        <fullName evidence="14">EF-hand domain-containing protein</fullName>
    </recommendedName>
</protein>
<keyword evidence="3" id="KW-0575">Peroxidase</keyword>
<evidence type="ECO:0000256" key="10">
    <source>
        <dbReference type="ARBA" id="ARBA00022989"/>
    </source>
</evidence>
<reference evidence="15" key="1">
    <citation type="submission" date="2021-05" db="UniProtKB">
        <authorList>
            <consortium name="EnsemblPlants"/>
        </authorList>
    </citation>
    <scope>IDENTIFICATION</scope>
    <source>
        <strain evidence="15">subsp. malaccensis</strain>
    </source>
</reference>
<feature type="region of interest" description="Disordered" evidence="13">
    <location>
        <begin position="255"/>
        <end position="279"/>
    </location>
</feature>
<keyword evidence="7" id="KW-0274">FAD</keyword>
<evidence type="ECO:0000256" key="6">
    <source>
        <dbReference type="ARBA" id="ARBA00022723"/>
    </source>
</evidence>
<dbReference type="InterPro" id="IPR002048">
    <property type="entry name" value="EF_hand_dom"/>
</dbReference>
<dbReference type="PANTHER" id="PTHR11972:SF197">
    <property type="entry name" value="RESPIRATORY BURST OXIDASE HOMOLOG PROTEIN D"/>
    <property type="match status" value="1"/>
</dbReference>
<dbReference type="FunCoup" id="A0A804KXA1">
    <property type="interactions" value="9"/>
</dbReference>
<dbReference type="AlphaFoldDB" id="A0A804KXA1"/>
<evidence type="ECO:0000256" key="4">
    <source>
        <dbReference type="ARBA" id="ARBA00022630"/>
    </source>
</evidence>
<dbReference type="InterPro" id="IPR013623">
    <property type="entry name" value="NADPH_Ox"/>
</dbReference>
<dbReference type="Gene3D" id="1.10.238.10">
    <property type="entry name" value="EF-hand"/>
    <property type="match status" value="1"/>
</dbReference>
<dbReference type="InterPro" id="IPR011992">
    <property type="entry name" value="EF-hand-dom_pair"/>
</dbReference>
<keyword evidence="4" id="KW-0285">Flavoprotein</keyword>
<keyword evidence="6" id="KW-0479">Metal-binding</keyword>
<dbReference type="GO" id="GO:0005509">
    <property type="term" value="F:calcium ion binding"/>
    <property type="evidence" value="ECO:0007669"/>
    <property type="project" value="InterPro"/>
</dbReference>
<dbReference type="EnsemblPlants" id="Ma10_t17360.1">
    <property type="protein sequence ID" value="Ma10_p17360.1"/>
    <property type="gene ID" value="Ma10_g17360"/>
</dbReference>
<dbReference type="GO" id="GO:0004601">
    <property type="term" value="F:peroxidase activity"/>
    <property type="evidence" value="ECO:0007669"/>
    <property type="project" value="UniProtKB-KW"/>
</dbReference>
<evidence type="ECO:0000256" key="7">
    <source>
        <dbReference type="ARBA" id="ARBA00022827"/>
    </source>
</evidence>
<keyword evidence="10" id="KW-1133">Transmembrane helix</keyword>
<dbReference type="GO" id="GO:0016020">
    <property type="term" value="C:membrane"/>
    <property type="evidence" value="ECO:0007669"/>
    <property type="project" value="UniProtKB-SubCell"/>
</dbReference>
<evidence type="ECO:0000256" key="2">
    <source>
        <dbReference type="ARBA" id="ARBA00007975"/>
    </source>
</evidence>
<dbReference type="SUPFAM" id="SSF47473">
    <property type="entry name" value="EF-hand"/>
    <property type="match status" value="1"/>
</dbReference>
<dbReference type="CDD" id="cd00051">
    <property type="entry name" value="EFh"/>
    <property type="match status" value="1"/>
</dbReference>
<evidence type="ECO:0000259" key="14">
    <source>
        <dbReference type="PROSITE" id="PS50222"/>
    </source>
</evidence>
<evidence type="ECO:0000256" key="3">
    <source>
        <dbReference type="ARBA" id="ARBA00022559"/>
    </source>
</evidence>
<keyword evidence="16" id="KW-1185">Reference proteome</keyword>
<evidence type="ECO:0000256" key="12">
    <source>
        <dbReference type="ARBA" id="ARBA00023136"/>
    </source>
</evidence>
<dbReference type="PROSITE" id="PS50222">
    <property type="entry name" value="EF_HAND_2"/>
    <property type="match status" value="1"/>
</dbReference>
<evidence type="ECO:0000256" key="9">
    <source>
        <dbReference type="ARBA" id="ARBA00022857"/>
    </source>
</evidence>
<evidence type="ECO:0000313" key="16">
    <source>
        <dbReference type="Proteomes" id="UP000012960"/>
    </source>
</evidence>
<comment type="subcellular location">
    <subcellularLocation>
        <location evidence="1">Membrane</location>
        <topology evidence="1">Multi-pass membrane protein</topology>
    </subcellularLocation>
</comment>
<evidence type="ECO:0000256" key="8">
    <source>
        <dbReference type="ARBA" id="ARBA00022837"/>
    </source>
</evidence>
<feature type="compositionally biased region" description="Polar residues" evidence="13">
    <location>
        <begin position="265"/>
        <end position="279"/>
    </location>
</feature>
<evidence type="ECO:0000256" key="13">
    <source>
        <dbReference type="SAM" id="MobiDB-lite"/>
    </source>
</evidence>
<evidence type="ECO:0000256" key="11">
    <source>
        <dbReference type="ARBA" id="ARBA00023002"/>
    </source>
</evidence>
<keyword evidence="8" id="KW-0106">Calcium</keyword>
<sequence length="279" mass="31001">MTLNIGTVKHDNPEMSLLARTLERRSASFGSSVIRTASSRIRQVSQELRQLASATKRPAVGKFDRSRSAAAHALKGLKFITKTDGATGWPAVEKRFDELAVDGALHRSVFGQCIGMKEKEFAGELFDAMARRRNITGDKITKAELREFWEQIADQSFDSRLQTFFDMVDKNLDGRITEEEVKEIISLSASANKLSKIQEQAEEYARLIMEELDPNELGYIEIYNLEMLLLQAPSQSMRIGTTNSRNLSQLLSQNLSRTRSGGGTSAPSTSWRTTGSGCG</sequence>
<evidence type="ECO:0000256" key="5">
    <source>
        <dbReference type="ARBA" id="ARBA00022692"/>
    </source>
</evidence>
<dbReference type="Pfam" id="PF08414">
    <property type="entry name" value="NADPH_Ox"/>
    <property type="match status" value="1"/>
</dbReference>
<dbReference type="Proteomes" id="UP000012960">
    <property type="component" value="Unplaced"/>
</dbReference>
<dbReference type="Gramene" id="Ma10_t17360.1">
    <property type="protein sequence ID" value="Ma10_p17360.1"/>
    <property type="gene ID" value="Ma10_g17360"/>
</dbReference>
<dbReference type="InterPro" id="IPR050369">
    <property type="entry name" value="RBOH/FRE"/>
</dbReference>
<dbReference type="FunFam" id="1.10.238.10:FF:000049">
    <property type="entry name" value="Respiratory burst oxidase homolog A"/>
    <property type="match status" value="1"/>
</dbReference>
<name>A0A804KXA1_MUSAM</name>
<keyword evidence="5" id="KW-0812">Transmembrane</keyword>
<keyword evidence="9" id="KW-0521">NADP</keyword>
<evidence type="ECO:0000313" key="15">
    <source>
        <dbReference type="EnsemblPlants" id="Ma10_p17360.1"/>
    </source>
</evidence>
<accession>A0A804KXA1</accession>
<proteinExistence type="inferred from homology"/>
<keyword evidence="11" id="KW-0560">Oxidoreductase</keyword>
<keyword evidence="12" id="KW-0472">Membrane</keyword>
<dbReference type="InParanoid" id="A0A804KXA1"/>
<feature type="domain" description="EF-hand" evidence="14">
    <location>
        <begin position="156"/>
        <end position="191"/>
    </location>
</feature>
<organism evidence="15 16">
    <name type="scientific">Musa acuminata subsp. malaccensis</name>
    <name type="common">Wild banana</name>
    <name type="synonym">Musa malaccensis</name>
    <dbReference type="NCBI Taxonomy" id="214687"/>
    <lineage>
        <taxon>Eukaryota</taxon>
        <taxon>Viridiplantae</taxon>
        <taxon>Streptophyta</taxon>
        <taxon>Embryophyta</taxon>
        <taxon>Tracheophyta</taxon>
        <taxon>Spermatophyta</taxon>
        <taxon>Magnoliopsida</taxon>
        <taxon>Liliopsida</taxon>
        <taxon>Zingiberales</taxon>
        <taxon>Musaceae</taxon>
        <taxon>Musa</taxon>
    </lineage>
</organism>
<dbReference type="PANTHER" id="PTHR11972">
    <property type="entry name" value="NADPH OXIDASE"/>
    <property type="match status" value="1"/>
</dbReference>
<evidence type="ECO:0000256" key="1">
    <source>
        <dbReference type="ARBA" id="ARBA00004141"/>
    </source>
</evidence>
<dbReference type="GO" id="GO:0050664">
    <property type="term" value="F:oxidoreductase activity, acting on NAD(P)H, oxygen as acceptor"/>
    <property type="evidence" value="ECO:0007669"/>
    <property type="project" value="InterPro"/>
</dbReference>
<comment type="similarity">
    <text evidence="2">Belongs to the RBOH (TC 5.B.1.3) family.</text>
</comment>